<gene>
    <name evidence="2" type="ORF">HYALB_00011951</name>
</gene>
<dbReference type="EMBL" id="CAJVRM010000312">
    <property type="protein sequence ID" value="CAG8979438.1"/>
    <property type="molecule type" value="Genomic_DNA"/>
</dbReference>
<organism evidence="2 3">
    <name type="scientific">Hymenoscyphus albidus</name>
    <dbReference type="NCBI Taxonomy" id="595503"/>
    <lineage>
        <taxon>Eukaryota</taxon>
        <taxon>Fungi</taxon>
        <taxon>Dikarya</taxon>
        <taxon>Ascomycota</taxon>
        <taxon>Pezizomycotina</taxon>
        <taxon>Leotiomycetes</taxon>
        <taxon>Helotiales</taxon>
        <taxon>Helotiaceae</taxon>
        <taxon>Hymenoscyphus</taxon>
    </lineage>
</organism>
<protein>
    <submittedName>
        <fullName evidence="2">Uncharacterized protein</fullName>
    </submittedName>
</protein>
<feature type="chain" id="PRO_5040344071" evidence="1">
    <location>
        <begin position="24"/>
        <end position="213"/>
    </location>
</feature>
<comment type="caution">
    <text evidence="2">The sequence shown here is derived from an EMBL/GenBank/DDBJ whole genome shotgun (WGS) entry which is preliminary data.</text>
</comment>
<keyword evidence="1" id="KW-0732">Signal</keyword>
<accession>A0A9N9PYG6</accession>
<proteinExistence type="predicted"/>
<dbReference type="OrthoDB" id="3599367at2759"/>
<evidence type="ECO:0000313" key="3">
    <source>
        <dbReference type="Proteomes" id="UP000701801"/>
    </source>
</evidence>
<keyword evidence="3" id="KW-1185">Reference proteome</keyword>
<reference evidence="2" key="1">
    <citation type="submission" date="2021-07" db="EMBL/GenBank/DDBJ databases">
        <authorList>
            <person name="Durling M."/>
        </authorList>
    </citation>
    <scope>NUCLEOTIDE SEQUENCE</scope>
</reference>
<evidence type="ECO:0000256" key="1">
    <source>
        <dbReference type="SAM" id="SignalP"/>
    </source>
</evidence>
<sequence length="213" mass="23599">MLPQAFLRGLLAALLVIPLTTLASRTQCTGKQCCIKRDFIPRVNRNVSTDSSHIFNIPRALIELPNDELKHHFVSKTVNALSTRKKIYDDENSSGDSTALWRSFMRNGNYLQTPFQIGLKHLTGCKSIVIIGHGGIWAGHIFEDSGMDPANKAYAEKLMSSGGKRFDVFSNHVSELNESPKSGPGYLPEVFIIKTRGGSPVPYDPKAPRDERS</sequence>
<feature type="signal peptide" evidence="1">
    <location>
        <begin position="1"/>
        <end position="23"/>
    </location>
</feature>
<evidence type="ECO:0000313" key="2">
    <source>
        <dbReference type="EMBL" id="CAG8979438.1"/>
    </source>
</evidence>
<name>A0A9N9PYG6_9HELO</name>
<dbReference type="Proteomes" id="UP000701801">
    <property type="component" value="Unassembled WGS sequence"/>
</dbReference>
<dbReference type="AlphaFoldDB" id="A0A9N9PYG6"/>